<dbReference type="AlphaFoldDB" id="A0A0D2M9L7"/>
<dbReference type="EMBL" id="KK102480">
    <property type="protein sequence ID" value="KIY97661.1"/>
    <property type="molecule type" value="Genomic_DNA"/>
</dbReference>
<organism evidence="1 2">
    <name type="scientific">Monoraphidium neglectum</name>
    <dbReference type="NCBI Taxonomy" id="145388"/>
    <lineage>
        <taxon>Eukaryota</taxon>
        <taxon>Viridiplantae</taxon>
        <taxon>Chlorophyta</taxon>
        <taxon>core chlorophytes</taxon>
        <taxon>Chlorophyceae</taxon>
        <taxon>CS clade</taxon>
        <taxon>Sphaeropleales</taxon>
        <taxon>Selenastraceae</taxon>
        <taxon>Monoraphidium</taxon>
    </lineage>
</organism>
<evidence type="ECO:0000313" key="1">
    <source>
        <dbReference type="EMBL" id="KIY97661.1"/>
    </source>
</evidence>
<sequence length="103" mass="11570">MRLRSASLVTAEDQRRRGNAAALLGELHSVLQGAGLQKVVAIIAEDTDASRAARDRLLKRRFGYRDLDIEQLVAWRAELPEYNKSLVGGFTLLERPLGAERRR</sequence>
<proteinExistence type="predicted"/>
<evidence type="ECO:0000313" key="2">
    <source>
        <dbReference type="Proteomes" id="UP000054498"/>
    </source>
</evidence>
<reference evidence="1 2" key="1">
    <citation type="journal article" date="2013" name="BMC Genomics">
        <title>Reconstruction of the lipid metabolism for the microalga Monoraphidium neglectum from its genome sequence reveals characteristics suitable for biofuel production.</title>
        <authorList>
            <person name="Bogen C."/>
            <person name="Al-Dilaimi A."/>
            <person name="Albersmeier A."/>
            <person name="Wichmann J."/>
            <person name="Grundmann M."/>
            <person name="Rupp O."/>
            <person name="Lauersen K.J."/>
            <person name="Blifernez-Klassen O."/>
            <person name="Kalinowski J."/>
            <person name="Goesmann A."/>
            <person name="Mussgnug J.H."/>
            <person name="Kruse O."/>
        </authorList>
    </citation>
    <scope>NUCLEOTIDE SEQUENCE [LARGE SCALE GENOMIC DNA]</scope>
    <source>
        <strain evidence="1 2">SAG 48.87</strain>
    </source>
</reference>
<dbReference type="KEGG" id="mng:MNEG_10303"/>
<dbReference type="OrthoDB" id="10533657at2759"/>
<evidence type="ECO:0008006" key="3">
    <source>
        <dbReference type="Google" id="ProtNLM"/>
    </source>
</evidence>
<name>A0A0D2M9L7_9CHLO</name>
<accession>A0A0D2M9L7</accession>
<keyword evidence="2" id="KW-1185">Reference proteome</keyword>
<dbReference type="GeneID" id="25727452"/>
<gene>
    <name evidence="1" type="ORF">MNEG_10303</name>
</gene>
<dbReference type="Proteomes" id="UP000054498">
    <property type="component" value="Unassembled WGS sequence"/>
</dbReference>
<protein>
    <recommendedName>
        <fullName evidence="3">N-acetyltransferase domain-containing protein</fullName>
    </recommendedName>
</protein>
<dbReference type="RefSeq" id="XP_013896681.1">
    <property type="nucleotide sequence ID" value="XM_014041227.1"/>
</dbReference>